<gene>
    <name evidence="1" type="ORF">MSG28_009883</name>
</gene>
<organism evidence="1 2">
    <name type="scientific">Choristoneura fumiferana</name>
    <name type="common">Spruce budworm moth</name>
    <name type="synonym">Archips fumiferana</name>
    <dbReference type="NCBI Taxonomy" id="7141"/>
    <lineage>
        <taxon>Eukaryota</taxon>
        <taxon>Metazoa</taxon>
        <taxon>Ecdysozoa</taxon>
        <taxon>Arthropoda</taxon>
        <taxon>Hexapoda</taxon>
        <taxon>Insecta</taxon>
        <taxon>Pterygota</taxon>
        <taxon>Neoptera</taxon>
        <taxon>Endopterygota</taxon>
        <taxon>Lepidoptera</taxon>
        <taxon>Glossata</taxon>
        <taxon>Ditrysia</taxon>
        <taxon>Tortricoidea</taxon>
        <taxon>Tortricidae</taxon>
        <taxon>Tortricinae</taxon>
        <taxon>Choristoneura</taxon>
    </lineage>
</organism>
<comment type="caution">
    <text evidence="1">The sequence shown here is derived from an EMBL/GenBank/DDBJ whole genome shotgun (WGS) entry which is preliminary data.</text>
</comment>
<evidence type="ECO:0000313" key="2">
    <source>
        <dbReference type="Proteomes" id="UP001064048"/>
    </source>
</evidence>
<protein>
    <submittedName>
        <fullName evidence="1">Uncharacterized protein</fullName>
    </submittedName>
</protein>
<evidence type="ECO:0000313" key="1">
    <source>
        <dbReference type="EMBL" id="KAI8421977.1"/>
    </source>
</evidence>
<name>A0ACC0JD07_CHOFU</name>
<dbReference type="EMBL" id="CM046116">
    <property type="protein sequence ID" value="KAI8421977.1"/>
    <property type="molecule type" value="Genomic_DNA"/>
</dbReference>
<dbReference type="Proteomes" id="UP001064048">
    <property type="component" value="Chromosome 16"/>
</dbReference>
<proteinExistence type="predicted"/>
<sequence>MLNIENAEQRSLLNNRWGRKVLEWRPQIGRRSVSRLYQVGNECRWQVVVYRGILNGKHLFNSQRLPADNDALRLRSNATQRLLQHAHCAPPLCSRDYPTKLTPKLTLTISTYTVDNSGRRDLKFQAQKLTCRHLVGRLFLEYGNFRYAKNNCRVFTLIPSILRQHHISKELNLSRSRSVNVQVSLPYNAILQISIITEDKISQGSFAYKDFDMDKVLHRIPNWHATGRLLHRVALTLKENTIFCIEFLVLIKNRQ</sequence>
<reference evidence="1 2" key="1">
    <citation type="journal article" date="2022" name="Genome Biol. Evol.">
        <title>The Spruce Budworm Genome: Reconstructing the Evolutionary History of Antifreeze Proteins.</title>
        <authorList>
            <person name="Beliveau C."/>
            <person name="Gagne P."/>
            <person name="Picq S."/>
            <person name="Vernygora O."/>
            <person name="Keeling C.I."/>
            <person name="Pinkney K."/>
            <person name="Doucet D."/>
            <person name="Wen F."/>
            <person name="Johnston J.S."/>
            <person name="Maaroufi H."/>
            <person name="Boyle B."/>
            <person name="Laroche J."/>
            <person name="Dewar K."/>
            <person name="Juretic N."/>
            <person name="Blackburn G."/>
            <person name="Nisole A."/>
            <person name="Brunet B."/>
            <person name="Brandao M."/>
            <person name="Lumley L."/>
            <person name="Duan J."/>
            <person name="Quan G."/>
            <person name="Lucarotti C.J."/>
            <person name="Roe A.D."/>
            <person name="Sperling F.A.H."/>
            <person name="Levesque R.C."/>
            <person name="Cusson M."/>
        </authorList>
    </citation>
    <scope>NUCLEOTIDE SEQUENCE [LARGE SCALE GENOMIC DNA]</scope>
    <source>
        <strain evidence="1">Glfc:IPQL:Cfum</strain>
    </source>
</reference>
<accession>A0ACC0JD07</accession>
<keyword evidence="2" id="KW-1185">Reference proteome</keyword>